<reference evidence="3 4" key="1">
    <citation type="journal article" date="2014" name="Nat. Commun.">
        <title>Multiple recent horizontal transfers of a large genomic region in cheese making fungi.</title>
        <authorList>
            <person name="Cheeseman K."/>
            <person name="Ropars J."/>
            <person name="Renault P."/>
            <person name="Dupont J."/>
            <person name="Gouzy J."/>
            <person name="Branca A."/>
            <person name="Abraham A.L."/>
            <person name="Ceppi M."/>
            <person name="Conseiller E."/>
            <person name="Debuchy R."/>
            <person name="Malagnac F."/>
            <person name="Goarin A."/>
            <person name="Silar P."/>
            <person name="Lacoste S."/>
            <person name="Sallet E."/>
            <person name="Bensimon A."/>
            <person name="Giraud T."/>
            <person name="Brygoo Y."/>
        </authorList>
    </citation>
    <scope>NUCLEOTIDE SEQUENCE [LARGE SCALE GENOMIC DNA]</scope>
    <source>
        <strain evidence="4">FM 013</strain>
    </source>
</reference>
<name>A0A0G4P5M4_PENC3</name>
<evidence type="ECO:0000313" key="3">
    <source>
        <dbReference type="EMBL" id="CRL21610.1"/>
    </source>
</evidence>
<keyword evidence="3" id="KW-0808">Transferase</keyword>
<dbReference type="Pfam" id="PF01636">
    <property type="entry name" value="APH"/>
    <property type="match status" value="1"/>
</dbReference>
<evidence type="ECO:0000313" key="4">
    <source>
        <dbReference type="Proteomes" id="UP000053732"/>
    </source>
</evidence>
<dbReference type="STRING" id="1429867.A0A0G4P5M4"/>
<dbReference type="AlphaFoldDB" id="A0A0G4P5M4"/>
<keyword evidence="3" id="KW-0418">Kinase</keyword>
<feature type="domain" description="Aminoglycoside phosphotransferase" evidence="2">
    <location>
        <begin position="66"/>
        <end position="240"/>
    </location>
</feature>
<feature type="region of interest" description="Disordered" evidence="1">
    <location>
        <begin position="370"/>
        <end position="428"/>
    </location>
</feature>
<keyword evidence="4" id="KW-1185">Reference proteome</keyword>
<accession>A0A0G4P5M4</accession>
<dbReference type="GO" id="GO:0016301">
    <property type="term" value="F:kinase activity"/>
    <property type="evidence" value="ECO:0007669"/>
    <property type="project" value="UniProtKB-KW"/>
</dbReference>
<dbReference type="Gene3D" id="3.90.1200.10">
    <property type="match status" value="1"/>
</dbReference>
<dbReference type="SUPFAM" id="SSF56112">
    <property type="entry name" value="Protein kinase-like (PK-like)"/>
    <property type="match status" value="1"/>
</dbReference>
<dbReference type="PANTHER" id="PTHR21310:SF39">
    <property type="entry name" value="AMINOGLYCOSIDE PHOSPHOTRANSFERASE DOMAIN-CONTAINING PROTEIN"/>
    <property type="match status" value="1"/>
</dbReference>
<sequence>MSWDITTASEEWLIDLCHRANEEGGHIGGPMGGDQVVKLSDHIAAKFGLGVCASEAAMQEFAYNTVDRNIVRIPKVYRYLESKKRDPHGYLFMEYIPGQNLQNIDLEARKDILPRIASIITHLGQIKSAIPGPVTGGEPLGYIWGDYGARTAFKSIEDMNVYMNSRLQHLNANIDLTPHLLVLCHGDICRRNIILADDGSICFLDWAYSGFYPRFFELATITCAWYDSFQEPLVREVESAMNLTDEERRDMQLLLRVRHANLRWTFMEKQEQTSEEEEEYEATLFESVYGKDWKAIIANIRGLSGLTTDTSNTVVPQPGGNQNTVQSDAGKGEDIIDASHIGVPQIEGNENTVPSDARKSEKIIDSCDIGVHQPEGNQNSVQSDAGKGEDIIDASHIGVHERESNVHTEQSDAGKDKDLSEHDVKQIA</sequence>
<dbReference type="InterPro" id="IPR002575">
    <property type="entry name" value="Aminoglycoside_PTrfase"/>
</dbReference>
<dbReference type="PANTHER" id="PTHR21310">
    <property type="entry name" value="AMINOGLYCOSIDE PHOSPHOTRANSFERASE-RELATED-RELATED"/>
    <property type="match status" value="1"/>
</dbReference>
<gene>
    <name evidence="3" type="ORF">PCAMFM013_S006g000150</name>
</gene>
<organism evidence="3 4">
    <name type="scientific">Penicillium camemberti (strain FM 013)</name>
    <dbReference type="NCBI Taxonomy" id="1429867"/>
    <lineage>
        <taxon>Eukaryota</taxon>
        <taxon>Fungi</taxon>
        <taxon>Dikarya</taxon>
        <taxon>Ascomycota</taxon>
        <taxon>Pezizomycotina</taxon>
        <taxon>Eurotiomycetes</taxon>
        <taxon>Eurotiomycetidae</taxon>
        <taxon>Eurotiales</taxon>
        <taxon>Aspergillaceae</taxon>
        <taxon>Penicillium</taxon>
    </lineage>
</organism>
<proteinExistence type="predicted"/>
<dbReference type="InterPro" id="IPR051678">
    <property type="entry name" value="AGP_Transferase"/>
</dbReference>
<dbReference type="EMBL" id="HG793139">
    <property type="protein sequence ID" value="CRL21610.1"/>
    <property type="molecule type" value="Genomic_DNA"/>
</dbReference>
<evidence type="ECO:0000256" key="1">
    <source>
        <dbReference type="SAM" id="MobiDB-lite"/>
    </source>
</evidence>
<protein>
    <submittedName>
        <fullName evidence="3">Protein kinase-like domain</fullName>
    </submittedName>
</protein>
<feature type="compositionally biased region" description="Basic and acidic residues" evidence="1">
    <location>
        <begin position="398"/>
        <end position="428"/>
    </location>
</feature>
<dbReference type="Proteomes" id="UP000053732">
    <property type="component" value="Unassembled WGS sequence"/>
</dbReference>
<evidence type="ECO:0000259" key="2">
    <source>
        <dbReference type="Pfam" id="PF01636"/>
    </source>
</evidence>
<dbReference type="InterPro" id="IPR011009">
    <property type="entry name" value="Kinase-like_dom_sf"/>
</dbReference>